<evidence type="ECO:0000256" key="3">
    <source>
        <dbReference type="SAM" id="SignalP"/>
    </source>
</evidence>
<gene>
    <name evidence="4" type="ORF">DGAL_LOCUS15617</name>
</gene>
<feature type="signal peptide" evidence="3">
    <location>
        <begin position="1"/>
        <end position="17"/>
    </location>
</feature>
<keyword evidence="5" id="KW-1185">Reference proteome</keyword>
<feature type="chain" id="PRO_5035289787" evidence="3">
    <location>
        <begin position="18"/>
        <end position="540"/>
    </location>
</feature>
<dbReference type="AlphaFoldDB" id="A0A8J2WBT2"/>
<sequence length="540" mass="60403">MMITVALVLCFSTLIQSLPVANRSSDSVLIDYKADSHTRYEEGTPGKSVSGSYSWISENKVYQVDYTADENGYRPHLTIKSVPEVEQKPIVQQESVQSPAVAGDAIVIEIPLSDPIPVVQNDEKEEDILPDAIVLDIPVSDASSSAVETNSQETIIEVTPDTLIGSLFAGANSSQGKAEKTQTVTDEVETIPAIASAPVVQQDNIEVKPPQQVVVEEVKPDKLVVETPVQSSPLAVQQDKSQVQLSSQDEPSAVEQEMVVANEGIVIPYESDVYAQDDGYSTNDDVKPETSEIYSPPTLNFQHQQDPSDDEIYTDDAVIIDAAGDSFSSDSTQNDKGKDWGKPDSQDAASDFLNAMLQEYLNQFYGNSKQQVEIEENSRSKAVGDDLGESDSYYYNEDIPEKDVISAVVDYQRMSPEDNIEDEYVISLDDLYDYYQQLQVANQDRARSKVDDSIQDEGQTDEEMAAYRFLKELAESYDHQPYAPKKQNSKFESDNQSHDYAIDESLMRQLYYQQWLKAQRAPQEEAMYYAIYPESAYYYR</sequence>
<evidence type="ECO:0000256" key="2">
    <source>
        <dbReference type="SAM" id="MobiDB-lite"/>
    </source>
</evidence>
<proteinExistence type="predicted"/>
<feature type="region of interest" description="Disordered" evidence="2">
    <location>
        <begin position="324"/>
        <end position="347"/>
    </location>
</feature>
<keyword evidence="1" id="KW-0193">Cuticle</keyword>
<feature type="compositionally biased region" description="Polar residues" evidence="2">
    <location>
        <begin position="230"/>
        <end position="250"/>
    </location>
</feature>
<comment type="caution">
    <text evidence="4">The sequence shown here is derived from an EMBL/GenBank/DDBJ whole genome shotgun (WGS) entry which is preliminary data.</text>
</comment>
<reference evidence="4" key="1">
    <citation type="submission" date="2021-11" db="EMBL/GenBank/DDBJ databases">
        <authorList>
            <person name="Schell T."/>
        </authorList>
    </citation>
    <scope>NUCLEOTIDE SEQUENCE</scope>
    <source>
        <strain evidence="4">M5</strain>
    </source>
</reference>
<organism evidence="4 5">
    <name type="scientific">Daphnia galeata</name>
    <dbReference type="NCBI Taxonomy" id="27404"/>
    <lineage>
        <taxon>Eukaryota</taxon>
        <taxon>Metazoa</taxon>
        <taxon>Ecdysozoa</taxon>
        <taxon>Arthropoda</taxon>
        <taxon>Crustacea</taxon>
        <taxon>Branchiopoda</taxon>
        <taxon>Diplostraca</taxon>
        <taxon>Cladocera</taxon>
        <taxon>Anomopoda</taxon>
        <taxon>Daphniidae</taxon>
        <taxon>Daphnia</taxon>
    </lineage>
</organism>
<name>A0A8J2WBT2_9CRUS</name>
<evidence type="ECO:0000313" key="4">
    <source>
        <dbReference type="EMBL" id="CAH0111960.1"/>
    </source>
</evidence>
<evidence type="ECO:0000256" key="1">
    <source>
        <dbReference type="PROSITE-ProRule" id="PRU00497"/>
    </source>
</evidence>
<feature type="region of interest" description="Disordered" evidence="2">
    <location>
        <begin position="230"/>
        <end position="251"/>
    </location>
</feature>
<dbReference type="PROSITE" id="PS51155">
    <property type="entry name" value="CHIT_BIND_RR_2"/>
    <property type="match status" value="1"/>
</dbReference>
<feature type="compositionally biased region" description="Basic and acidic residues" evidence="2">
    <location>
        <begin position="333"/>
        <end position="345"/>
    </location>
</feature>
<accession>A0A8J2WBT2</accession>
<dbReference type="OrthoDB" id="6352731at2759"/>
<dbReference type="Proteomes" id="UP000789390">
    <property type="component" value="Unassembled WGS sequence"/>
</dbReference>
<evidence type="ECO:0000313" key="5">
    <source>
        <dbReference type="Proteomes" id="UP000789390"/>
    </source>
</evidence>
<dbReference type="Pfam" id="PF00379">
    <property type="entry name" value="Chitin_bind_4"/>
    <property type="match status" value="1"/>
</dbReference>
<dbReference type="GO" id="GO:0042302">
    <property type="term" value="F:structural constituent of cuticle"/>
    <property type="evidence" value="ECO:0007669"/>
    <property type="project" value="UniProtKB-UniRule"/>
</dbReference>
<keyword evidence="3" id="KW-0732">Signal</keyword>
<dbReference type="EMBL" id="CAKKLH010000319">
    <property type="protein sequence ID" value="CAH0111960.1"/>
    <property type="molecule type" value="Genomic_DNA"/>
</dbReference>
<feature type="region of interest" description="Disordered" evidence="2">
    <location>
        <begin position="276"/>
        <end position="309"/>
    </location>
</feature>
<protein>
    <submittedName>
        <fullName evidence="4">Uncharacterized protein</fullName>
    </submittedName>
</protein>
<dbReference type="InterPro" id="IPR000618">
    <property type="entry name" value="Insect_cuticle"/>
</dbReference>